<comment type="caution">
    <text evidence="1">The sequence shown here is derived from an EMBL/GenBank/DDBJ whole genome shotgun (WGS) entry which is preliminary data.</text>
</comment>
<dbReference type="EMBL" id="LUGH01000430">
    <property type="protein sequence ID" value="OBZ85125.1"/>
    <property type="molecule type" value="Genomic_DNA"/>
</dbReference>
<name>A0A1C7N7K4_9FUNG</name>
<dbReference type="InParanoid" id="A0A1C7N7K4"/>
<gene>
    <name evidence="1" type="ORF">A0J61_06822</name>
</gene>
<organism evidence="1 2">
    <name type="scientific">Choanephora cucurbitarum</name>
    <dbReference type="NCBI Taxonomy" id="101091"/>
    <lineage>
        <taxon>Eukaryota</taxon>
        <taxon>Fungi</taxon>
        <taxon>Fungi incertae sedis</taxon>
        <taxon>Mucoromycota</taxon>
        <taxon>Mucoromycotina</taxon>
        <taxon>Mucoromycetes</taxon>
        <taxon>Mucorales</taxon>
        <taxon>Mucorineae</taxon>
        <taxon>Choanephoraceae</taxon>
        <taxon>Choanephoroideae</taxon>
        <taxon>Choanephora</taxon>
    </lineage>
</organism>
<dbReference type="Proteomes" id="UP000093000">
    <property type="component" value="Unassembled WGS sequence"/>
</dbReference>
<proteinExistence type="predicted"/>
<reference evidence="1 2" key="1">
    <citation type="submission" date="2016-03" db="EMBL/GenBank/DDBJ databases">
        <title>Choanephora cucurbitarum.</title>
        <authorList>
            <person name="Min B."/>
            <person name="Park H."/>
            <person name="Park J.-H."/>
            <person name="Shin H.-D."/>
            <person name="Choi I.-G."/>
        </authorList>
    </citation>
    <scope>NUCLEOTIDE SEQUENCE [LARGE SCALE GENOMIC DNA]</scope>
    <source>
        <strain evidence="1 2">KUS-F28377</strain>
    </source>
</reference>
<evidence type="ECO:0000313" key="1">
    <source>
        <dbReference type="EMBL" id="OBZ85125.1"/>
    </source>
</evidence>
<dbReference type="AlphaFoldDB" id="A0A1C7N7K4"/>
<sequence length="66" mass="7702">MLLLHNIISQVLVLTDFVRPYQILISNRSNPVKWSLILTKQSLVEIQQKTEIELLQAIRKFRGQEG</sequence>
<accession>A0A1C7N7K4</accession>
<protein>
    <submittedName>
        <fullName evidence="1">Uncharacterized protein</fullName>
    </submittedName>
</protein>
<keyword evidence="2" id="KW-1185">Reference proteome</keyword>
<evidence type="ECO:0000313" key="2">
    <source>
        <dbReference type="Proteomes" id="UP000093000"/>
    </source>
</evidence>